<dbReference type="EC" id="3.1.-.-" evidence="6"/>
<dbReference type="OrthoDB" id="9801520at2"/>
<keyword evidence="5 6" id="KW-0234">DNA repair</keyword>
<dbReference type="Pfam" id="PF03852">
    <property type="entry name" value="Vsr"/>
    <property type="match status" value="1"/>
</dbReference>
<keyword evidence="1 6" id="KW-0540">Nuclease</keyword>
<dbReference type="SUPFAM" id="SSF52980">
    <property type="entry name" value="Restriction endonuclease-like"/>
    <property type="match status" value="1"/>
</dbReference>
<dbReference type="Gene3D" id="3.40.960.10">
    <property type="entry name" value="VSR Endonuclease"/>
    <property type="match status" value="1"/>
</dbReference>
<evidence type="ECO:0000256" key="1">
    <source>
        <dbReference type="ARBA" id="ARBA00022722"/>
    </source>
</evidence>
<evidence type="ECO:0000256" key="5">
    <source>
        <dbReference type="ARBA" id="ARBA00023204"/>
    </source>
</evidence>
<evidence type="ECO:0000313" key="8">
    <source>
        <dbReference type="Proteomes" id="UP000218288"/>
    </source>
</evidence>
<dbReference type="InterPro" id="IPR004603">
    <property type="entry name" value="DNA_mismatch_endonuc_vsr"/>
</dbReference>
<name>A0A160PCB9_9HYPH</name>
<reference evidence="7 8" key="1">
    <citation type="journal article" date="2016" name="Genome Announc.">
        <title>Complete Genome Sequence of Methylobacterium populi P-1M, Isolated from Pink-Pigmented Household Biofilm.</title>
        <authorList>
            <person name="Morohoshi T."/>
            <person name="Ikeda T."/>
        </authorList>
    </citation>
    <scope>NUCLEOTIDE SEQUENCE [LARGE SCALE GENOMIC DNA]</scope>
    <source>
        <strain evidence="7 8">P-1M</strain>
    </source>
</reference>
<dbReference type="GO" id="GO:0016787">
    <property type="term" value="F:hydrolase activity"/>
    <property type="evidence" value="ECO:0007669"/>
    <property type="project" value="UniProtKB-KW"/>
</dbReference>
<dbReference type="InterPro" id="IPR011335">
    <property type="entry name" value="Restrct_endonuc-II-like"/>
</dbReference>
<comment type="similarity">
    <text evidence="6">Belongs to the vsr family.</text>
</comment>
<dbReference type="NCBIfam" id="TIGR00632">
    <property type="entry name" value="vsr"/>
    <property type="match status" value="1"/>
</dbReference>
<evidence type="ECO:0000256" key="4">
    <source>
        <dbReference type="ARBA" id="ARBA00022801"/>
    </source>
</evidence>
<keyword evidence="2 6" id="KW-0255">Endonuclease</keyword>
<dbReference type="RefSeq" id="WP_096484903.1">
    <property type="nucleotide sequence ID" value="NZ_AP014809.1"/>
</dbReference>
<dbReference type="AlphaFoldDB" id="A0A160PCB9"/>
<dbReference type="GO" id="GO:0006298">
    <property type="term" value="P:mismatch repair"/>
    <property type="evidence" value="ECO:0007669"/>
    <property type="project" value="UniProtKB-UniRule"/>
</dbReference>
<comment type="function">
    <text evidence="6">May nick specific sequences that contain T:G mispairs resulting from m5C-deamination.</text>
</comment>
<gene>
    <name evidence="7" type="ORF">MPPM_1982</name>
</gene>
<keyword evidence="4 6" id="KW-0378">Hydrolase</keyword>
<dbReference type="CDD" id="cd00221">
    <property type="entry name" value="Vsr"/>
    <property type="match status" value="1"/>
</dbReference>
<sequence>MRGNKSTDTKPEIFVRQLLRLAGYGYRLHRKDLPGKPDIAFIGRRKAVFVHGCFWHQHKGCKRASKPKSRMDYWRPKLERNQARDAANKKALEARGWSVLTVWECEIKQPATLAAKLQAFMDGKHGGGCHSAVDPNGGDPPQP</sequence>
<evidence type="ECO:0000256" key="3">
    <source>
        <dbReference type="ARBA" id="ARBA00022763"/>
    </source>
</evidence>
<evidence type="ECO:0000256" key="6">
    <source>
        <dbReference type="PIRNR" id="PIRNR018267"/>
    </source>
</evidence>
<dbReference type="EMBL" id="AP014809">
    <property type="protein sequence ID" value="BAU90587.1"/>
    <property type="molecule type" value="Genomic_DNA"/>
</dbReference>
<accession>A0A160PCB9</accession>
<evidence type="ECO:0000256" key="2">
    <source>
        <dbReference type="ARBA" id="ARBA00022759"/>
    </source>
</evidence>
<evidence type="ECO:0000313" key="7">
    <source>
        <dbReference type="EMBL" id="BAU90587.1"/>
    </source>
</evidence>
<protein>
    <recommendedName>
        <fullName evidence="6">Very short patch repair endonuclease</fullName>
        <ecNumber evidence="6">3.1.-.-</ecNumber>
    </recommendedName>
</protein>
<keyword evidence="3 6" id="KW-0227">DNA damage</keyword>
<dbReference type="Proteomes" id="UP000218288">
    <property type="component" value="Chromosome"/>
</dbReference>
<organism evidence="7 8">
    <name type="scientific">Methylorubrum populi</name>
    <dbReference type="NCBI Taxonomy" id="223967"/>
    <lineage>
        <taxon>Bacteria</taxon>
        <taxon>Pseudomonadati</taxon>
        <taxon>Pseudomonadota</taxon>
        <taxon>Alphaproteobacteria</taxon>
        <taxon>Hyphomicrobiales</taxon>
        <taxon>Methylobacteriaceae</taxon>
        <taxon>Methylorubrum</taxon>
    </lineage>
</organism>
<dbReference type="GO" id="GO:0004519">
    <property type="term" value="F:endonuclease activity"/>
    <property type="evidence" value="ECO:0007669"/>
    <property type="project" value="UniProtKB-KW"/>
</dbReference>
<dbReference type="REBASE" id="144885">
    <property type="entry name" value="V.MpoP1MORF1983P"/>
</dbReference>
<proteinExistence type="inferred from homology"/>
<dbReference type="PIRSF" id="PIRSF018267">
    <property type="entry name" value="VSR_endonuc"/>
    <property type="match status" value="1"/>
</dbReference>